<dbReference type="EMBL" id="QGMK01000442">
    <property type="protein sequence ID" value="TVY81659.1"/>
    <property type="molecule type" value="Genomic_DNA"/>
</dbReference>
<keyword evidence="2" id="KW-0812">Transmembrane</keyword>
<dbReference type="SUPFAM" id="SSF50630">
    <property type="entry name" value="Acid proteases"/>
    <property type="match status" value="1"/>
</dbReference>
<evidence type="ECO:0000256" key="2">
    <source>
        <dbReference type="SAM" id="Phobius"/>
    </source>
</evidence>
<keyword evidence="2" id="KW-1133">Transmembrane helix</keyword>
<dbReference type="Proteomes" id="UP000469558">
    <property type="component" value="Unassembled WGS sequence"/>
</dbReference>
<dbReference type="PRINTS" id="PR00792">
    <property type="entry name" value="PEPSIN"/>
</dbReference>
<feature type="chain" id="PRO_5035897634" description="Peptidase A1 domain-containing protein" evidence="3">
    <location>
        <begin position="18"/>
        <end position="579"/>
    </location>
</feature>
<gene>
    <name evidence="5" type="ORF">LSUE1_G003536</name>
</gene>
<comment type="caution">
    <text evidence="5">The sequence shown here is derived from an EMBL/GenBank/DDBJ whole genome shotgun (WGS) entry which is preliminary data.</text>
</comment>
<feature type="signal peptide" evidence="3">
    <location>
        <begin position="1"/>
        <end position="17"/>
    </location>
</feature>
<proteinExistence type="inferred from homology"/>
<organism evidence="5 6">
    <name type="scientific">Lachnellula suecica</name>
    <dbReference type="NCBI Taxonomy" id="602035"/>
    <lineage>
        <taxon>Eukaryota</taxon>
        <taxon>Fungi</taxon>
        <taxon>Dikarya</taxon>
        <taxon>Ascomycota</taxon>
        <taxon>Pezizomycotina</taxon>
        <taxon>Leotiomycetes</taxon>
        <taxon>Helotiales</taxon>
        <taxon>Lachnaceae</taxon>
        <taxon>Lachnellula</taxon>
    </lineage>
</organism>
<dbReference type="Pfam" id="PF00026">
    <property type="entry name" value="Asp"/>
    <property type="match status" value="1"/>
</dbReference>
<dbReference type="InterPro" id="IPR001461">
    <property type="entry name" value="Aspartic_peptidase_A1"/>
</dbReference>
<evidence type="ECO:0000313" key="6">
    <source>
        <dbReference type="Proteomes" id="UP000469558"/>
    </source>
</evidence>
<dbReference type="AlphaFoldDB" id="A0A8T9C7D2"/>
<protein>
    <recommendedName>
        <fullName evidence="4">Peptidase A1 domain-containing protein</fullName>
    </recommendedName>
</protein>
<dbReference type="PROSITE" id="PS51767">
    <property type="entry name" value="PEPTIDASE_A1"/>
    <property type="match status" value="1"/>
</dbReference>
<evidence type="ECO:0000259" key="4">
    <source>
        <dbReference type="PROSITE" id="PS51767"/>
    </source>
</evidence>
<dbReference type="CDD" id="cd12087">
    <property type="entry name" value="TM_EGFR-like"/>
    <property type="match status" value="1"/>
</dbReference>
<dbReference type="InterPro" id="IPR021109">
    <property type="entry name" value="Peptidase_aspartic_dom_sf"/>
</dbReference>
<keyword evidence="6" id="KW-1185">Reference proteome</keyword>
<feature type="transmembrane region" description="Helical" evidence="2">
    <location>
        <begin position="452"/>
        <end position="473"/>
    </location>
</feature>
<evidence type="ECO:0000256" key="1">
    <source>
        <dbReference type="ARBA" id="ARBA00007447"/>
    </source>
</evidence>
<accession>A0A8T9C7D2</accession>
<keyword evidence="2" id="KW-0472">Membrane</keyword>
<keyword evidence="3" id="KW-0732">Signal</keyword>
<evidence type="ECO:0000313" key="5">
    <source>
        <dbReference type="EMBL" id="TVY81659.1"/>
    </source>
</evidence>
<feature type="domain" description="Peptidase A1" evidence="4">
    <location>
        <begin position="50"/>
        <end position="406"/>
    </location>
</feature>
<reference evidence="5 6" key="1">
    <citation type="submission" date="2018-05" db="EMBL/GenBank/DDBJ databases">
        <title>Genome sequencing and assembly of the regulated plant pathogen Lachnellula willkommii and related sister species for the development of diagnostic species identification markers.</title>
        <authorList>
            <person name="Giroux E."/>
            <person name="Bilodeau G."/>
        </authorList>
    </citation>
    <scope>NUCLEOTIDE SEQUENCE [LARGE SCALE GENOMIC DNA]</scope>
    <source>
        <strain evidence="5 6">CBS 268.59</strain>
    </source>
</reference>
<comment type="similarity">
    <text evidence="1">Belongs to the peptidase A1 family.</text>
</comment>
<dbReference type="GO" id="GO:0004190">
    <property type="term" value="F:aspartic-type endopeptidase activity"/>
    <property type="evidence" value="ECO:0007669"/>
    <property type="project" value="InterPro"/>
</dbReference>
<dbReference type="Gene3D" id="2.40.70.10">
    <property type="entry name" value="Acid Proteases"/>
    <property type="match status" value="2"/>
</dbReference>
<sequence length="579" mass="62752">MVFLIIMAASVLGRVHNVQVQRLEKRVQVIPAPIIVPPSQFFEGIDGSWSTFIIRAGSPEQSVRVIASTNSPDTIVVQPGGCLIGAIPNGVPENCAFLRGGTFNKNLSTTWEDQGWFALNGDGGKYGFEANLGYTFNLDYGLDNIGLGFQDGPDSPTLKNQTVAGYNLPNPLYLGLFGLGIQPVIYSTFGNYSAPSFFENLRSLNMIPGLSWSYTAGASYRLSNGQFAQLIFGGYDTSRYQANAVQFKISSDVTRDLVVGVQSITYEGTSTSSLLPHPIYSFIESTGPNVWLPIESCLLFERAFGLTWDNATSKYLLNDTQYTSLSAANPSVTFHLAVSTSGGFTVDIRLPFSAFALKAAYPFVANSTFYFPLQRAANATQYTLGRTFLQEAYLTVDYDRGNFSVSQCTWIEGAASTISTIISPSYSNSSTNNTAGPALESTKVNRITVPTIIGAVIGVLAVLVILAAVFWYFRSPRKAQVGDEITATSGETLDLNNLRDHKYPWIEADEADSMYKQATGVHSRVVTETDGTEIFQLSSDAWLMELDGVPKKPTAGVIYELDNGNGNGNGTLENSGQSL</sequence>
<dbReference type="OrthoDB" id="4074350at2759"/>
<name>A0A8T9C7D2_9HELO</name>
<dbReference type="GO" id="GO:0006508">
    <property type="term" value="P:proteolysis"/>
    <property type="evidence" value="ECO:0007669"/>
    <property type="project" value="InterPro"/>
</dbReference>
<dbReference type="InterPro" id="IPR033121">
    <property type="entry name" value="PEPTIDASE_A1"/>
</dbReference>
<evidence type="ECO:0000256" key="3">
    <source>
        <dbReference type="SAM" id="SignalP"/>
    </source>
</evidence>